<sequence length="518" mass="56586">MSIKSFRLQIFPPMQVFTAVCFLFPLTDNQAKKKRKEKQKKKMGESKGDEPGPSGQPQRKRATHKRSRTGCSTCKKRHIRCDESKPICTKCLVKGTDCHYNDDSYPTTPSPVSGSSTPYMPAGPLLLPPQPFAWQSPPLLPPPVQPDWAGHAGIDLPFNSHEILQHSNRYRQAIADMIPTPLRRAATPAPGRGPLHMHTMMLWACMHLYLQQGCSVGPALEQACLYHKVEMMQALKPQQHQHHHHHHHHVASTADEDDDGNDIYAGAILCLAVVEAAMDNPEAAATHLRGLFAVVDARSAVVGGAGSQCSSQMLPHLALIILSLLSKARTASAQQSSSPPFPNPETPLFQPQPDDPTRLQPRYFTAERAAVDTDSSSSIRPKGYATVAHLLIHAMAGRTRGASSSLENLQILRWLLHSPGQNHHDGDGNPQLWLWKTVLSAYVLVTPDLALPATAPIRAWLGHYVEQWKSSGSTQVPDSIADAVLARLASLLEEAGPGSGRSCLRALCYEAEGHSRGG</sequence>
<proteinExistence type="predicted"/>
<reference key="2">
    <citation type="submission" date="2011-05" db="EMBL/GenBank/DDBJ databases">
        <title>The Genome Sequence of Magnaporthe oryzae 70-15.</title>
        <authorList>
            <consortium name="The Broad Institute Genome Sequencing Platform"/>
            <person name="Ma L.-J."/>
            <person name="Dead R."/>
            <person name="Young S.K."/>
            <person name="Zeng Q."/>
            <person name="Gargeya S."/>
            <person name="Fitzgerald M."/>
            <person name="Haas B."/>
            <person name="Abouelleil A."/>
            <person name="Alvarado L."/>
            <person name="Arachchi H.M."/>
            <person name="Berlin A."/>
            <person name="Brown A."/>
            <person name="Chapman S.B."/>
            <person name="Chen Z."/>
            <person name="Dunbar C."/>
            <person name="Freedman E."/>
            <person name="Gearin G."/>
            <person name="Gellesch M."/>
            <person name="Goldberg J."/>
            <person name="Griggs A."/>
            <person name="Gujja S."/>
            <person name="Heiman D."/>
            <person name="Howarth C."/>
            <person name="Larson L."/>
            <person name="Lui A."/>
            <person name="MacDonald P.J.P."/>
            <person name="Mehta T."/>
            <person name="Montmayeur A."/>
            <person name="Murphy C."/>
            <person name="Neiman D."/>
            <person name="Pearson M."/>
            <person name="Priest M."/>
            <person name="Roberts A."/>
            <person name="Saif S."/>
            <person name="Shea T."/>
            <person name="Shenoy N."/>
            <person name="Sisk P."/>
            <person name="Stolte C."/>
            <person name="Sykes S."/>
            <person name="Yandava C."/>
            <person name="Wortman J."/>
            <person name="Nusbaum C."/>
            <person name="Birren B."/>
        </authorList>
    </citation>
    <scope>NUCLEOTIDE SEQUENCE</scope>
    <source>
        <strain>70-15</strain>
    </source>
</reference>
<feature type="compositionally biased region" description="Basic residues" evidence="2">
    <location>
        <begin position="239"/>
        <end position="250"/>
    </location>
</feature>
<dbReference type="HOGENOM" id="CLU_525868_0_0_1"/>
<dbReference type="PANTHER" id="PTHR37534">
    <property type="entry name" value="TRANSCRIPTIONAL ACTIVATOR PROTEIN UGA3"/>
    <property type="match status" value="1"/>
</dbReference>
<dbReference type="PANTHER" id="PTHR37534:SF46">
    <property type="entry name" value="ZN(II)2CYS6 TRANSCRIPTION FACTOR (EUROFUNG)"/>
    <property type="match status" value="1"/>
</dbReference>
<organism evidence="4 5">
    <name type="scientific">Pyricularia oryzae (strain 70-15 / ATCC MYA-4617 / FGSC 8958)</name>
    <name type="common">Rice blast fungus</name>
    <name type="synonym">Magnaporthe oryzae</name>
    <dbReference type="NCBI Taxonomy" id="242507"/>
    <lineage>
        <taxon>Eukaryota</taxon>
        <taxon>Fungi</taxon>
        <taxon>Dikarya</taxon>
        <taxon>Ascomycota</taxon>
        <taxon>Pezizomycotina</taxon>
        <taxon>Sordariomycetes</taxon>
        <taxon>Sordariomycetidae</taxon>
        <taxon>Magnaporthales</taxon>
        <taxon>Pyriculariaceae</taxon>
        <taxon>Pyricularia</taxon>
    </lineage>
</organism>
<evidence type="ECO:0000259" key="3">
    <source>
        <dbReference type="PROSITE" id="PS50048"/>
    </source>
</evidence>
<dbReference type="Proteomes" id="UP000009058">
    <property type="component" value="Chromosome 1"/>
</dbReference>
<dbReference type="STRING" id="242507.G4MNC4"/>
<reference evidence="4 5" key="1">
    <citation type="journal article" date="2005" name="Nature">
        <title>The genome sequence of the rice blast fungus Magnaporthe grisea.</title>
        <authorList>
            <person name="Dean R.A."/>
            <person name="Talbot N.J."/>
            <person name="Ebbole D.J."/>
            <person name="Farman M.L."/>
            <person name="Mitchell T.K."/>
            <person name="Orbach M.J."/>
            <person name="Thon M."/>
            <person name="Kulkarni R."/>
            <person name="Xu J.R."/>
            <person name="Pan H."/>
            <person name="Read N.D."/>
            <person name="Lee Y.H."/>
            <person name="Carbone I."/>
            <person name="Brown D."/>
            <person name="Oh Y.Y."/>
            <person name="Donofrio N."/>
            <person name="Jeong J.S."/>
            <person name="Soanes D.M."/>
            <person name="Djonovic S."/>
            <person name="Kolomiets E."/>
            <person name="Rehmeyer C."/>
            <person name="Li W."/>
            <person name="Harding M."/>
            <person name="Kim S."/>
            <person name="Lebrun M.H."/>
            <person name="Bohnert H."/>
            <person name="Coughlan S."/>
            <person name="Butler J."/>
            <person name="Calvo S."/>
            <person name="Ma L.J."/>
            <person name="Nicol R."/>
            <person name="Purcell S."/>
            <person name="Nusbaum C."/>
            <person name="Galagan J.E."/>
            <person name="Birren B.W."/>
        </authorList>
    </citation>
    <scope>NUCLEOTIDE SEQUENCE [LARGE SCALE GENOMIC DNA]</scope>
    <source>
        <strain evidence="5">70-15 / ATCC MYA-4617 / FGSC 8958</strain>
    </source>
</reference>
<dbReference type="eggNOG" id="ENOG502RX2T">
    <property type="taxonomic scope" value="Eukaryota"/>
</dbReference>
<name>G4MNC4_PYRO7</name>
<dbReference type="OMA" id="LGHYVEQ"/>
<evidence type="ECO:0000256" key="2">
    <source>
        <dbReference type="SAM" id="MobiDB-lite"/>
    </source>
</evidence>
<keyword evidence="1" id="KW-0539">Nucleus</keyword>
<dbReference type="SUPFAM" id="SSF57701">
    <property type="entry name" value="Zn2/Cys6 DNA-binding domain"/>
    <property type="match status" value="1"/>
</dbReference>
<dbReference type="PROSITE" id="PS50048">
    <property type="entry name" value="ZN2_CY6_FUNGAL_2"/>
    <property type="match status" value="1"/>
</dbReference>
<dbReference type="GO" id="GO:0000981">
    <property type="term" value="F:DNA-binding transcription factor activity, RNA polymerase II-specific"/>
    <property type="evidence" value="ECO:0007669"/>
    <property type="project" value="InterPro"/>
</dbReference>
<dbReference type="PHI-base" id="PHI:5667"/>
<evidence type="ECO:0000313" key="5">
    <source>
        <dbReference type="Proteomes" id="UP000009058"/>
    </source>
</evidence>
<dbReference type="SMART" id="SM00066">
    <property type="entry name" value="GAL4"/>
    <property type="match status" value="1"/>
</dbReference>
<accession>G4MNC4</accession>
<feature type="compositionally biased region" description="Basic residues" evidence="2">
    <location>
        <begin position="58"/>
        <end position="69"/>
    </location>
</feature>
<dbReference type="Pfam" id="PF00172">
    <property type="entry name" value="Zn_clus"/>
    <property type="match status" value="1"/>
</dbReference>
<keyword evidence="5" id="KW-1185">Reference proteome</keyword>
<dbReference type="RefSeq" id="XP_003708859.1">
    <property type="nucleotide sequence ID" value="XM_003708811.1"/>
</dbReference>
<dbReference type="InterPro" id="IPR036864">
    <property type="entry name" value="Zn2-C6_fun-type_DNA-bd_sf"/>
</dbReference>
<gene>
    <name evidence="4" type="ORF">MGG_02089</name>
</gene>
<dbReference type="OrthoDB" id="5350673at2759"/>
<dbReference type="GO" id="GO:0008270">
    <property type="term" value="F:zinc ion binding"/>
    <property type="evidence" value="ECO:0007669"/>
    <property type="project" value="InterPro"/>
</dbReference>
<feature type="region of interest" description="Disordered" evidence="2">
    <location>
        <begin position="332"/>
        <end position="359"/>
    </location>
</feature>
<evidence type="ECO:0000256" key="1">
    <source>
        <dbReference type="ARBA" id="ARBA00023242"/>
    </source>
</evidence>
<dbReference type="PROSITE" id="PS00463">
    <property type="entry name" value="ZN2_CY6_FUNGAL_1"/>
    <property type="match status" value="1"/>
</dbReference>
<dbReference type="CDD" id="cd00067">
    <property type="entry name" value="GAL4"/>
    <property type="match status" value="1"/>
</dbReference>
<dbReference type="EMBL" id="CM001231">
    <property type="protein sequence ID" value="EHA56247.1"/>
    <property type="molecule type" value="Genomic_DNA"/>
</dbReference>
<dbReference type="InParanoid" id="G4MNC4"/>
<protein>
    <recommendedName>
        <fullName evidence="3">Zn(2)-C6 fungal-type domain-containing protein</fullName>
    </recommendedName>
</protein>
<dbReference type="VEuPathDB" id="FungiDB:MGG_02089"/>
<dbReference type="KEGG" id="mgr:MGG_02089"/>
<dbReference type="GeneID" id="2681180"/>
<evidence type="ECO:0000313" key="4">
    <source>
        <dbReference type="EMBL" id="EHA56247.1"/>
    </source>
</evidence>
<feature type="compositionally biased region" description="Basic residues" evidence="2">
    <location>
        <begin position="32"/>
        <end position="41"/>
    </location>
</feature>
<dbReference type="Gene3D" id="4.10.240.10">
    <property type="entry name" value="Zn(2)-C6 fungal-type DNA-binding domain"/>
    <property type="match status" value="1"/>
</dbReference>
<dbReference type="AlphaFoldDB" id="G4MNC4"/>
<feature type="region of interest" description="Disordered" evidence="2">
    <location>
        <begin position="32"/>
        <end position="69"/>
    </location>
</feature>
<dbReference type="SMR" id="G4MNC4"/>
<dbReference type="InterPro" id="IPR001138">
    <property type="entry name" value="Zn2Cys6_DnaBD"/>
</dbReference>
<feature type="region of interest" description="Disordered" evidence="2">
    <location>
        <begin position="237"/>
        <end position="256"/>
    </location>
</feature>
<feature type="domain" description="Zn(2)-C6 fungal-type" evidence="3">
    <location>
        <begin position="70"/>
        <end position="100"/>
    </location>
</feature>